<protein>
    <submittedName>
        <fullName evidence="1">Uncharacterized protein</fullName>
    </submittedName>
</protein>
<evidence type="ECO:0000313" key="2">
    <source>
        <dbReference type="Proteomes" id="UP001633002"/>
    </source>
</evidence>
<gene>
    <name evidence="1" type="ORF">R1sor_012776</name>
</gene>
<proteinExistence type="predicted"/>
<organism evidence="1 2">
    <name type="scientific">Riccia sorocarpa</name>
    <dbReference type="NCBI Taxonomy" id="122646"/>
    <lineage>
        <taxon>Eukaryota</taxon>
        <taxon>Viridiplantae</taxon>
        <taxon>Streptophyta</taxon>
        <taxon>Embryophyta</taxon>
        <taxon>Marchantiophyta</taxon>
        <taxon>Marchantiopsida</taxon>
        <taxon>Marchantiidae</taxon>
        <taxon>Marchantiales</taxon>
        <taxon>Ricciaceae</taxon>
        <taxon>Riccia</taxon>
    </lineage>
</organism>
<sequence>MAQTHRSLENLSRYFDGLKRGGMLAHEASLDLKYASKAGLSDVTTLRPASKRLRDVLWNNAHLVGVDLALLKRFYDAVIELQTREVKSAIVASSNKLLPDLLVAIEDPFGVRQLDSVTVIRTIIALLENMLFTSPDYHAVFSKLWTCILSLPENWKSQLNVGS</sequence>
<keyword evidence="2" id="KW-1185">Reference proteome</keyword>
<name>A0ABD3I4Q4_9MARC</name>
<dbReference type="AlphaFoldDB" id="A0ABD3I4Q4"/>
<comment type="caution">
    <text evidence="1">The sequence shown here is derived from an EMBL/GenBank/DDBJ whole genome shotgun (WGS) entry which is preliminary data.</text>
</comment>
<dbReference type="Proteomes" id="UP001633002">
    <property type="component" value="Unassembled WGS sequence"/>
</dbReference>
<dbReference type="EMBL" id="JBJQOH010000002">
    <property type="protein sequence ID" value="KAL3698700.1"/>
    <property type="molecule type" value="Genomic_DNA"/>
</dbReference>
<accession>A0ABD3I4Q4</accession>
<evidence type="ECO:0000313" key="1">
    <source>
        <dbReference type="EMBL" id="KAL3698700.1"/>
    </source>
</evidence>
<reference evidence="1 2" key="1">
    <citation type="submission" date="2024-09" db="EMBL/GenBank/DDBJ databases">
        <title>Chromosome-scale assembly of Riccia sorocarpa.</title>
        <authorList>
            <person name="Paukszto L."/>
        </authorList>
    </citation>
    <scope>NUCLEOTIDE SEQUENCE [LARGE SCALE GENOMIC DNA]</scope>
    <source>
        <strain evidence="1">LP-2024</strain>
        <tissue evidence="1">Aerial parts of the thallus</tissue>
    </source>
</reference>